<dbReference type="Proteomes" id="UP000546257">
    <property type="component" value="Unassembled WGS sequence"/>
</dbReference>
<keyword evidence="4" id="KW-1185">Reference proteome</keyword>
<accession>A0A7J9SJI0</accession>
<feature type="domain" description="AMP-binding enzyme C-terminal" evidence="2">
    <location>
        <begin position="436"/>
        <end position="510"/>
    </location>
</feature>
<reference evidence="3 4" key="1">
    <citation type="submission" date="2020-08" db="EMBL/GenBank/DDBJ databases">
        <authorList>
            <person name="Seo M.-J."/>
        </authorList>
    </citation>
    <scope>NUCLEOTIDE SEQUENCE [LARGE SCALE GENOMIC DNA]</scope>
    <source>
        <strain evidence="3 4">MBLA0160</strain>
    </source>
</reference>
<dbReference type="InterPro" id="IPR025110">
    <property type="entry name" value="AMP-bd_C"/>
</dbReference>
<organism evidence="3 4">
    <name type="scientific">Halobellus ruber</name>
    <dbReference type="NCBI Taxonomy" id="2761102"/>
    <lineage>
        <taxon>Archaea</taxon>
        <taxon>Methanobacteriati</taxon>
        <taxon>Methanobacteriota</taxon>
        <taxon>Stenosarchaea group</taxon>
        <taxon>Halobacteria</taxon>
        <taxon>Halobacteriales</taxon>
        <taxon>Haloferacaceae</taxon>
        <taxon>Halobellus</taxon>
    </lineage>
</organism>
<evidence type="ECO:0000313" key="4">
    <source>
        <dbReference type="Proteomes" id="UP000546257"/>
    </source>
</evidence>
<dbReference type="Pfam" id="PF00501">
    <property type="entry name" value="AMP-binding"/>
    <property type="match status" value="1"/>
</dbReference>
<name>A0A7J9SJI0_9EURY</name>
<dbReference type="GO" id="GO:0016878">
    <property type="term" value="F:acid-thiol ligase activity"/>
    <property type="evidence" value="ECO:0007669"/>
    <property type="project" value="UniProtKB-ARBA"/>
</dbReference>
<dbReference type="SUPFAM" id="SSF56801">
    <property type="entry name" value="Acetyl-CoA synthetase-like"/>
    <property type="match status" value="1"/>
</dbReference>
<dbReference type="InterPro" id="IPR050237">
    <property type="entry name" value="ATP-dep_AMP-bd_enzyme"/>
</dbReference>
<gene>
    <name evidence="3" type="ORF">H5V44_07775</name>
</gene>
<sequence>MFGYNNDRFPGWGRSHRLERKVNLRYCRIHGANVLHRLRYVADAAIDRTAVASVDGELTYEEFYDRVDRDDAALGRLGIEPGDRFGLVMGNSIRTLCTLFAGWQRGAVPTPVNTRLDDATAAALLGTAGAGTVVLDGDSADRREAFADAGHELVRSASDADEFDSYVPGEATTEVEPRLDGDDALFLHTGGTTGRPRWVRITHGNLAAQLGQGLDGTDRSLHYYPLYHSGGIDVTPCRLLCGGTVVIGRGWDPGEAPATIERHAVDGITVVPQMGYELVHHDLDDYDLSSPEYFIVGSDTVTEELAATFRELGAQPMQAYGPTETMAVIAVTEFGDTDCPLDSTGEVIEGVARVRIVDPETGDPVERGAAGEILVRGDKVTPGYHDRPDAEAETFESGWLHTDDLGRVDDEGYLYITGRLDNLLIVGGENVYPTDVEETLAAHPAVAQAVVVGRPDERRGEIPVANVVLEDGEDLSKAELTEWFIERDAAFKHPREVRFAGSLPKTPVGKIDRSTLSERVRDGD</sequence>
<comment type="caution">
    <text evidence="3">The sequence shown here is derived from an EMBL/GenBank/DDBJ whole genome shotgun (WGS) entry which is preliminary data.</text>
</comment>
<protein>
    <submittedName>
        <fullName evidence="3">AMP-binding protein</fullName>
    </submittedName>
</protein>
<dbReference type="Pfam" id="PF13193">
    <property type="entry name" value="AMP-binding_C"/>
    <property type="match status" value="1"/>
</dbReference>
<dbReference type="RefSeq" id="WP_185192537.1">
    <property type="nucleotide sequence ID" value="NZ_JACKXD010000002.1"/>
</dbReference>
<dbReference type="PANTHER" id="PTHR43767">
    <property type="entry name" value="LONG-CHAIN-FATTY-ACID--COA LIGASE"/>
    <property type="match status" value="1"/>
</dbReference>
<dbReference type="Gene3D" id="3.30.300.30">
    <property type="match status" value="1"/>
</dbReference>
<evidence type="ECO:0000259" key="2">
    <source>
        <dbReference type="Pfam" id="PF13193"/>
    </source>
</evidence>
<dbReference type="InterPro" id="IPR042099">
    <property type="entry name" value="ANL_N_sf"/>
</dbReference>
<evidence type="ECO:0000313" key="3">
    <source>
        <dbReference type="EMBL" id="MBB6646186.1"/>
    </source>
</evidence>
<evidence type="ECO:0000259" key="1">
    <source>
        <dbReference type="Pfam" id="PF00501"/>
    </source>
</evidence>
<dbReference type="PROSITE" id="PS00455">
    <property type="entry name" value="AMP_BINDING"/>
    <property type="match status" value="1"/>
</dbReference>
<dbReference type="InterPro" id="IPR045851">
    <property type="entry name" value="AMP-bd_C_sf"/>
</dbReference>
<dbReference type="AlphaFoldDB" id="A0A7J9SJI0"/>
<dbReference type="InterPro" id="IPR020845">
    <property type="entry name" value="AMP-binding_CS"/>
</dbReference>
<dbReference type="PANTHER" id="PTHR43767:SF1">
    <property type="entry name" value="NONRIBOSOMAL PEPTIDE SYNTHASE PES1 (EUROFUNG)-RELATED"/>
    <property type="match status" value="1"/>
</dbReference>
<dbReference type="EMBL" id="JACKXD010000002">
    <property type="protein sequence ID" value="MBB6646186.1"/>
    <property type="molecule type" value="Genomic_DNA"/>
</dbReference>
<dbReference type="InterPro" id="IPR000873">
    <property type="entry name" value="AMP-dep_synth/lig_dom"/>
</dbReference>
<dbReference type="Gene3D" id="3.40.50.12780">
    <property type="entry name" value="N-terminal domain of ligase-like"/>
    <property type="match status" value="1"/>
</dbReference>
<proteinExistence type="predicted"/>
<feature type="domain" description="AMP-dependent synthetase/ligase" evidence="1">
    <location>
        <begin position="42"/>
        <end position="385"/>
    </location>
</feature>